<accession>A0AAV1IM03</accession>
<dbReference type="InterPro" id="IPR027272">
    <property type="entry name" value="Piezo"/>
</dbReference>
<evidence type="ECO:0000256" key="2">
    <source>
        <dbReference type="ARBA" id="ARBA00007821"/>
    </source>
</evidence>
<reference evidence="11 12" key="1">
    <citation type="submission" date="2023-10" db="EMBL/GenBank/DDBJ databases">
        <authorList>
            <person name="Maclean D."/>
            <person name="Macfadyen A."/>
        </authorList>
    </citation>
    <scope>NUCLEOTIDE SEQUENCE [LARGE SCALE GENOMIC DNA]</scope>
</reference>
<evidence type="ECO:0000259" key="8">
    <source>
        <dbReference type="Pfam" id="PF12166"/>
    </source>
</evidence>
<feature type="domain" description="Piezo THU9 and anchor" evidence="10">
    <location>
        <begin position="837"/>
        <end position="1010"/>
    </location>
</feature>
<evidence type="ECO:0000256" key="7">
    <source>
        <dbReference type="SAM" id="Phobius"/>
    </source>
</evidence>
<feature type="transmembrane region" description="Helical" evidence="7">
    <location>
        <begin position="54"/>
        <end position="73"/>
    </location>
</feature>
<feature type="compositionally biased region" description="Basic and acidic residues" evidence="6">
    <location>
        <begin position="651"/>
        <end position="664"/>
    </location>
</feature>
<feature type="transmembrane region" description="Helical" evidence="7">
    <location>
        <begin position="1388"/>
        <end position="1408"/>
    </location>
</feature>
<feature type="region of interest" description="Disordered" evidence="6">
    <location>
        <begin position="544"/>
        <end position="578"/>
    </location>
</feature>
<organism evidence="11 12">
    <name type="scientific">Coccomyxa viridis</name>
    <dbReference type="NCBI Taxonomy" id="1274662"/>
    <lineage>
        <taxon>Eukaryota</taxon>
        <taxon>Viridiplantae</taxon>
        <taxon>Chlorophyta</taxon>
        <taxon>core chlorophytes</taxon>
        <taxon>Trebouxiophyceae</taxon>
        <taxon>Trebouxiophyceae incertae sedis</taxon>
        <taxon>Coccomyxaceae</taxon>
        <taxon>Coccomyxa</taxon>
    </lineage>
</organism>
<sequence length="1476" mass="165072">MLKKFAGRRHYTDVLLIAVVGLCTVENDVIHAAYLAIALLLFRRRDALRAERQSLFRWLPLYNFTVMLITLAYQAPFNSSWDRSLQPYLGCSFAHVLGLYRMSDEAGQAFYLRSRGALADILLWAIFRLQTRVFASNTYVKVMMIVAQEQAEEVQKREARREAARRQQAQAALEHSKLRQLRACRLAGLKEGVAQKGGLYGLGATALIKEPDSDGWADALTSLLGDASETTDPKAKDAAGQTKGLHANALQYVGDPEAPRTAWKGLNWRELLRPMWRQDDKESIFCYVLFMAVFVADYSVLAMVFPAVLYIYALLAQAPATRFWQVMLVYTEAILIAQYIYQIPTRLHCAAITPQVQSGFEKAGLHGNAFRCIPVFCVYLSILMHTYNLMRQQVPSRMLLQRRASSVVSPRAGMEALLRSPRQSTDGTERDDRRLSSVHGLQRSVLVPQSSPTMTDATGLAVRRWLIHIYKLAMGVLLRAWEFLLRVCLSAERPLHFIKLQLRVPEGDVAFYRTAEGEEHLKESIQDVLDRYRDIDIAAKIRRQQSAQQRQRQVAPEAASSGTGPEARHSVGDMPVLSSTSEGIDLAMVGPLEVSMERVLSSSADGTVSALLGVTALKSTPANTWGLSSVDGNPIRSLKPAKHAGQTLMRCKQDQSARSHEPRLQPRPQESSLPDSADAVEGSSSRTQAQPNASRANAGLVSYPLAESPELPSRLGRPSMQPSEPDSEGSGHQRAERTGNAEGLSQTQRVDREQGPVRREEAAHSSNNAAGWQSSQSQAERAASEHGREDGTRPSLEGPSSQQGQHSGVQTSHKAKGPMLRSGIRLESVEWHSRIEKDWYAATVFVDLLTFVYVALFYQAVVASARTLQDITDERVVPVDYLGVLILLFLLLVLDRLFYSLGLHLGKALLLWFQMALFYWYTMTLFWSPATGAVAKTHLRVLMAIKSLYFTFSALQLRNGYPPPASYRGGRGRHAFVFARYPNNAGMIAFHVFQAIPFLYELRELLDWYISLALQGSPPCLLIRTCPRRFLRASLEPRQYRFGSQHQQDLLSQQVSAFVLDWDLTLVSRSCTSTTLSLFDWLKLEDISISLFFVTVSRRNKKRHRLGQRQPRYMKFFQVPEVVDFKFNMTLGTSQTAKATGPTHFVESVTFPLFLAGERRSRAQWASPGSLPGSMQLAYDASQMQLLCVAEDSDRFWRVTPPARQSIGRMLNSSAATLALSWEILRSAPLATKNGGPLCQGVQEVPLSAASSQDILHVLQGTKTRAQLESTIHPNGTAAKNGTRSIYGLFWQLRGGQCNVHRDFGFQDGQSNKQLQQSIACDLLLEGGNITRGDEVWWRMECSDLDHQGQPVNNTGSGWAHCGQTLQDGPRVVALLERVQGGIIGQTLSSFGITGLYITFVFGIGRFLRFSTQHARMRIPFEDLPTTKRLIALCQDIYIARAEGELELEEELYWALINIYRSPAVMFEITRERKAQ</sequence>
<feature type="compositionally biased region" description="Low complexity" evidence="6">
    <location>
        <begin position="544"/>
        <end position="553"/>
    </location>
</feature>
<name>A0AAV1IM03_9CHLO</name>
<gene>
    <name evidence="11" type="ORF">CVIRNUC_010316</name>
</gene>
<feature type="transmembrane region" description="Helical" evidence="7">
    <location>
        <begin position="839"/>
        <end position="861"/>
    </location>
</feature>
<comment type="similarity">
    <text evidence="2">Belongs to the PIEZO (TC 1.A.75) family.</text>
</comment>
<feature type="compositionally biased region" description="Basic and acidic residues" evidence="6">
    <location>
        <begin position="782"/>
        <end position="792"/>
    </location>
</feature>
<evidence type="ECO:0000259" key="9">
    <source>
        <dbReference type="Pfam" id="PF23188"/>
    </source>
</evidence>
<evidence type="ECO:0008006" key="13">
    <source>
        <dbReference type="Google" id="ProtNLM"/>
    </source>
</evidence>
<dbReference type="Proteomes" id="UP001314263">
    <property type="component" value="Unassembled WGS sequence"/>
</dbReference>
<dbReference type="GO" id="GO:0005261">
    <property type="term" value="F:monoatomic cation channel activity"/>
    <property type="evidence" value="ECO:0007669"/>
    <property type="project" value="TreeGrafter"/>
</dbReference>
<comment type="caution">
    <text evidence="11">The sequence shown here is derived from an EMBL/GenBank/DDBJ whole genome shotgun (WGS) entry which is preliminary data.</text>
</comment>
<protein>
    <recommendedName>
        <fullName evidence="13">Piezo non-specific cation channel R-Ras-binding domain-containing protein</fullName>
    </recommendedName>
</protein>
<evidence type="ECO:0000256" key="5">
    <source>
        <dbReference type="ARBA" id="ARBA00023136"/>
    </source>
</evidence>
<dbReference type="InterPro" id="IPR056770">
    <property type="entry name" value="Piezo_THU9_anchor"/>
</dbReference>
<dbReference type="GO" id="GO:0042391">
    <property type="term" value="P:regulation of membrane potential"/>
    <property type="evidence" value="ECO:0007669"/>
    <property type="project" value="TreeGrafter"/>
</dbReference>
<evidence type="ECO:0000313" key="11">
    <source>
        <dbReference type="EMBL" id="CAK0787100.1"/>
    </source>
</evidence>
<dbReference type="Pfam" id="PF12166">
    <property type="entry name" value="Piezo_cap"/>
    <property type="match status" value="1"/>
</dbReference>
<evidence type="ECO:0000256" key="1">
    <source>
        <dbReference type="ARBA" id="ARBA00004141"/>
    </source>
</evidence>
<feature type="transmembrane region" description="Helical" evidence="7">
    <location>
        <begin position="284"/>
        <end position="311"/>
    </location>
</feature>
<evidence type="ECO:0000313" key="12">
    <source>
        <dbReference type="Proteomes" id="UP001314263"/>
    </source>
</evidence>
<feature type="domain" description="Piezo transmembrane helical unit" evidence="9">
    <location>
        <begin position="283"/>
        <end position="345"/>
    </location>
</feature>
<dbReference type="GO" id="GO:0050982">
    <property type="term" value="P:detection of mechanical stimulus"/>
    <property type="evidence" value="ECO:0007669"/>
    <property type="project" value="TreeGrafter"/>
</dbReference>
<keyword evidence="12" id="KW-1185">Reference proteome</keyword>
<feature type="transmembrane region" description="Helical" evidence="7">
    <location>
        <begin position="323"/>
        <end position="341"/>
    </location>
</feature>
<feature type="compositionally biased region" description="Basic and acidic residues" evidence="6">
    <location>
        <begin position="729"/>
        <end position="739"/>
    </location>
</feature>
<evidence type="ECO:0000256" key="6">
    <source>
        <dbReference type="SAM" id="MobiDB-lite"/>
    </source>
</evidence>
<comment type="subcellular location">
    <subcellularLocation>
        <location evidence="1">Membrane</location>
        <topology evidence="1">Multi-pass membrane protein</topology>
    </subcellularLocation>
</comment>
<dbReference type="InterPro" id="IPR031334">
    <property type="entry name" value="Piezo_cap_dom"/>
</dbReference>
<dbReference type="Pfam" id="PF23188">
    <property type="entry name" value="THU_Piezo1"/>
    <property type="match status" value="1"/>
</dbReference>
<feature type="compositionally biased region" description="Polar residues" evidence="6">
    <location>
        <begin position="798"/>
        <end position="812"/>
    </location>
</feature>
<feature type="transmembrane region" description="Helical" evidence="7">
    <location>
        <begin position="15"/>
        <end position="42"/>
    </location>
</feature>
<keyword evidence="3 7" id="KW-0812">Transmembrane</keyword>
<evidence type="ECO:0000259" key="10">
    <source>
        <dbReference type="Pfam" id="PF24874"/>
    </source>
</evidence>
<dbReference type="GO" id="GO:0008381">
    <property type="term" value="F:mechanosensitive monoatomic ion channel activity"/>
    <property type="evidence" value="ECO:0007669"/>
    <property type="project" value="InterPro"/>
</dbReference>
<keyword evidence="5 7" id="KW-0472">Membrane</keyword>
<dbReference type="EMBL" id="CAUYUE010000016">
    <property type="protein sequence ID" value="CAK0787100.1"/>
    <property type="molecule type" value="Genomic_DNA"/>
</dbReference>
<feature type="transmembrane region" description="Helical" evidence="7">
    <location>
        <begin position="881"/>
        <end position="899"/>
    </location>
</feature>
<feature type="domain" description="Piezo non-specific cation channel cap" evidence="8">
    <location>
        <begin position="1178"/>
        <end position="1472"/>
    </location>
</feature>
<dbReference type="GO" id="GO:0071260">
    <property type="term" value="P:cellular response to mechanical stimulus"/>
    <property type="evidence" value="ECO:0007669"/>
    <property type="project" value="TreeGrafter"/>
</dbReference>
<proteinExistence type="inferred from homology"/>
<dbReference type="InterPro" id="IPR056768">
    <property type="entry name" value="THU_Piezo"/>
</dbReference>
<feature type="region of interest" description="Disordered" evidence="6">
    <location>
        <begin position="622"/>
        <end position="816"/>
    </location>
</feature>
<evidence type="ECO:0000256" key="3">
    <source>
        <dbReference type="ARBA" id="ARBA00022692"/>
    </source>
</evidence>
<dbReference type="PANTHER" id="PTHR13167:SF25">
    <property type="entry name" value="PIEZO-TYPE MECHANOSENSITIVE ION CHANNEL COMPONENT"/>
    <property type="match status" value="1"/>
</dbReference>
<evidence type="ECO:0000256" key="4">
    <source>
        <dbReference type="ARBA" id="ARBA00022989"/>
    </source>
</evidence>
<keyword evidence="4 7" id="KW-1133">Transmembrane helix</keyword>
<feature type="domain" description="Piezo THU9 and anchor" evidence="10">
    <location>
        <begin position="1070"/>
        <end position="1118"/>
    </location>
</feature>
<feature type="compositionally biased region" description="Basic and acidic residues" evidence="6">
    <location>
        <begin position="749"/>
        <end position="763"/>
    </location>
</feature>
<dbReference type="Pfam" id="PF24874">
    <property type="entry name" value="Piezo_THU9_anchor"/>
    <property type="match status" value="2"/>
</dbReference>
<feature type="compositionally biased region" description="Polar residues" evidence="6">
    <location>
        <begin position="622"/>
        <end position="631"/>
    </location>
</feature>
<dbReference type="GO" id="GO:0016020">
    <property type="term" value="C:membrane"/>
    <property type="evidence" value="ECO:0007669"/>
    <property type="project" value="UniProtKB-SubCell"/>
</dbReference>
<feature type="transmembrane region" description="Helical" evidence="7">
    <location>
        <begin position="911"/>
        <end position="930"/>
    </location>
</feature>
<dbReference type="PANTHER" id="PTHR13167">
    <property type="entry name" value="PIEZO-TYPE MECHANOSENSITIVE ION CHANNEL COMPONENT"/>
    <property type="match status" value="1"/>
</dbReference>
<feature type="compositionally biased region" description="Polar residues" evidence="6">
    <location>
        <begin position="682"/>
        <end position="695"/>
    </location>
</feature>